<evidence type="ECO:0000256" key="5">
    <source>
        <dbReference type="ARBA" id="ARBA00023242"/>
    </source>
</evidence>
<evidence type="ECO:0000256" key="3">
    <source>
        <dbReference type="ARBA" id="ARBA00023125"/>
    </source>
</evidence>
<organism evidence="10 11">
    <name type="scientific">Klebsormidium nitens</name>
    <name type="common">Green alga</name>
    <name type="synonym">Ulothrix nitens</name>
    <dbReference type="NCBI Taxonomy" id="105231"/>
    <lineage>
        <taxon>Eukaryota</taxon>
        <taxon>Viridiplantae</taxon>
        <taxon>Streptophyta</taxon>
        <taxon>Klebsormidiophyceae</taxon>
        <taxon>Klebsormidiales</taxon>
        <taxon>Klebsormidiaceae</taxon>
        <taxon>Klebsormidium</taxon>
    </lineage>
</organism>
<keyword evidence="4" id="KW-0804">Transcription</keyword>
<feature type="compositionally biased region" description="Polar residues" evidence="7">
    <location>
        <begin position="224"/>
        <end position="235"/>
    </location>
</feature>
<evidence type="ECO:0000256" key="1">
    <source>
        <dbReference type="ARBA" id="ARBA00004123"/>
    </source>
</evidence>
<dbReference type="NCBIfam" id="TIGR01557">
    <property type="entry name" value="myb_SHAQKYF"/>
    <property type="match status" value="1"/>
</dbReference>
<dbReference type="InterPro" id="IPR009057">
    <property type="entry name" value="Homeodomain-like_sf"/>
</dbReference>
<feature type="compositionally biased region" description="Polar residues" evidence="7">
    <location>
        <begin position="175"/>
        <end position="184"/>
    </location>
</feature>
<dbReference type="GO" id="GO:0000160">
    <property type="term" value="P:phosphorelay signal transduction system"/>
    <property type="evidence" value="ECO:0007669"/>
    <property type="project" value="InterPro"/>
</dbReference>
<feature type="compositionally biased region" description="Basic and acidic residues" evidence="7">
    <location>
        <begin position="391"/>
        <end position="415"/>
    </location>
</feature>
<dbReference type="InterPro" id="IPR017930">
    <property type="entry name" value="Myb_dom"/>
</dbReference>
<keyword evidence="2" id="KW-0805">Transcription regulation</keyword>
<dbReference type="GO" id="GO:0003677">
    <property type="term" value="F:DNA binding"/>
    <property type="evidence" value="ECO:0007669"/>
    <property type="project" value="UniProtKB-KW"/>
</dbReference>
<evidence type="ECO:0000256" key="4">
    <source>
        <dbReference type="ARBA" id="ARBA00023163"/>
    </source>
</evidence>
<reference evidence="10 11" key="1">
    <citation type="journal article" date="2014" name="Nat. Commun.">
        <title>Klebsormidium flaccidum genome reveals primary factors for plant terrestrial adaptation.</title>
        <authorList>
            <person name="Hori K."/>
            <person name="Maruyama F."/>
            <person name="Fujisawa T."/>
            <person name="Togashi T."/>
            <person name="Yamamoto N."/>
            <person name="Seo M."/>
            <person name="Sato S."/>
            <person name="Yamada T."/>
            <person name="Mori H."/>
            <person name="Tajima N."/>
            <person name="Moriyama T."/>
            <person name="Ikeuchi M."/>
            <person name="Watanabe M."/>
            <person name="Wada H."/>
            <person name="Kobayashi K."/>
            <person name="Saito M."/>
            <person name="Masuda T."/>
            <person name="Sasaki-Sekimoto Y."/>
            <person name="Mashiguchi K."/>
            <person name="Awai K."/>
            <person name="Shimojima M."/>
            <person name="Masuda S."/>
            <person name="Iwai M."/>
            <person name="Nobusawa T."/>
            <person name="Narise T."/>
            <person name="Kondo S."/>
            <person name="Saito H."/>
            <person name="Sato R."/>
            <person name="Murakawa M."/>
            <person name="Ihara Y."/>
            <person name="Oshima-Yamada Y."/>
            <person name="Ohtaka K."/>
            <person name="Satoh M."/>
            <person name="Sonobe K."/>
            <person name="Ishii M."/>
            <person name="Ohtani R."/>
            <person name="Kanamori-Sato M."/>
            <person name="Honoki R."/>
            <person name="Miyazaki D."/>
            <person name="Mochizuki H."/>
            <person name="Umetsu J."/>
            <person name="Higashi K."/>
            <person name="Shibata D."/>
            <person name="Kamiya Y."/>
            <person name="Sato N."/>
            <person name="Nakamura Y."/>
            <person name="Tabata S."/>
            <person name="Ida S."/>
            <person name="Kurokawa K."/>
            <person name="Ohta H."/>
        </authorList>
    </citation>
    <scope>NUCLEOTIDE SEQUENCE [LARGE SCALE GENOMIC DNA]</scope>
    <source>
        <strain evidence="10 11">NIES-2285</strain>
    </source>
</reference>
<evidence type="ECO:0000256" key="6">
    <source>
        <dbReference type="PROSITE-ProRule" id="PRU00169"/>
    </source>
</evidence>
<dbReference type="Pfam" id="PF00072">
    <property type="entry name" value="Response_reg"/>
    <property type="match status" value="1"/>
</dbReference>
<keyword evidence="3" id="KW-0238">DNA-binding</keyword>
<dbReference type="SMART" id="SM00448">
    <property type="entry name" value="REC"/>
    <property type="match status" value="1"/>
</dbReference>
<comment type="subcellular location">
    <subcellularLocation>
        <location evidence="1">Nucleus</location>
    </subcellularLocation>
</comment>
<protein>
    <submittedName>
        <fullName evidence="10">Putative transcription activator Golden2-like</fullName>
    </submittedName>
</protein>
<dbReference type="PANTHER" id="PTHR31312:SF1">
    <property type="entry name" value="TRANSCRIPTION ACTIVATOR GLK1"/>
    <property type="match status" value="1"/>
</dbReference>
<dbReference type="InterPro" id="IPR001005">
    <property type="entry name" value="SANT/Myb"/>
</dbReference>
<keyword evidence="5" id="KW-0539">Nucleus</keyword>
<dbReference type="SUPFAM" id="SSF52172">
    <property type="entry name" value="CheY-like"/>
    <property type="match status" value="1"/>
</dbReference>
<evidence type="ECO:0000259" key="8">
    <source>
        <dbReference type="PROSITE" id="PS50110"/>
    </source>
</evidence>
<proteinExistence type="predicted"/>
<accession>A0A1Y1IDQ5</accession>
<evidence type="ECO:0000313" key="11">
    <source>
        <dbReference type="Proteomes" id="UP000054558"/>
    </source>
</evidence>
<dbReference type="Gene3D" id="1.10.10.60">
    <property type="entry name" value="Homeodomain-like"/>
    <property type="match status" value="1"/>
</dbReference>
<dbReference type="GO" id="GO:0045893">
    <property type="term" value="P:positive regulation of DNA-templated transcription"/>
    <property type="evidence" value="ECO:0007669"/>
    <property type="project" value="InterPro"/>
</dbReference>
<feature type="compositionally biased region" description="Basic and acidic residues" evidence="7">
    <location>
        <begin position="367"/>
        <end position="378"/>
    </location>
</feature>
<feature type="domain" description="Response regulatory" evidence="8">
    <location>
        <begin position="18"/>
        <end position="132"/>
    </location>
</feature>
<dbReference type="InterPro" id="IPR011006">
    <property type="entry name" value="CheY-like_superfamily"/>
</dbReference>
<dbReference type="OMA" id="PANIQMW"/>
<sequence>MSFKDQFPDWEDFPCGLRVLVVENGEEAAASVGRLLEECDFHATTASSGAQALSTLQAGQKQFHVALVEATMAQEGADAFDLKKASTELPVILMSGAENMLLMTQSVTMGAVDFVQKPLTVDKIKDRNIWMHVVRKAHQDGVKLVKPGREGSSPPLKAAPLIKVKEEPHGAEDVATSSGDNHSASRAPASGEPHEGALEGTSSCDRCAGTPAPTKVKTEHEASPISSSPQNSDITNVAAVKSEAEDSDTQRSPGGNGEFSFREGGDGFDGFGIYDQNGLIDVKLELDGADCLGGAVVDADGHVDGDLCLADSFLPLDTLELNLDPMGGGEIHNRELEEEDARMLAEMACIAEDSPDSCAGPGPYSEHSGDGSLMRHDSLISFDGSGQSDGETGHESDGTGGKSERCSKRSKKMDWSPEMHRRFVDAVEKIGVDKAIPSKILDHMGVTNLTRHNVASHLQKYRTHRKHMLQSKEGEATNWARRPAESAQWTRARRDGTAWLGVSSHQPPIQPRPAQIALPPLHSGPPMGPPLHVWGHPTMDHNGGHMWHAPHMGMPSPPWMGADGMPWQHGETWGHPTAPHLAGGWPHGPPLMMKGGMHPAPGSPWVHPPPLMIKMGPGQGGGPEDGLALPMYPLHPMQHSNVAAAATAAAMQGPPELNPPKEILDAAISEALANPYSSLPLGLNPPSMEGVLAELQKNGDGMDIHW</sequence>
<dbReference type="InterPro" id="IPR001789">
    <property type="entry name" value="Sig_transdc_resp-reg_receiver"/>
</dbReference>
<name>A0A1Y1IDQ5_KLENI</name>
<dbReference type="SUPFAM" id="SSF46689">
    <property type="entry name" value="Homeodomain-like"/>
    <property type="match status" value="1"/>
</dbReference>
<dbReference type="OrthoDB" id="1907052at2759"/>
<dbReference type="PROSITE" id="PS51294">
    <property type="entry name" value="HTH_MYB"/>
    <property type="match status" value="1"/>
</dbReference>
<dbReference type="EMBL" id="DF237265">
    <property type="protein sequence ID" value="GAQ86857.1"/>
    <property type="molecule type" value="Genomic_DNA"/>
</dbReference>
<dbReference type="PROSITE" id="PS50110">
    <property type="entry name" value="RESPONSE_REGULATORY"/>
    <property type="match status" value="1"/>
</dbReference>
<dbReference type="GO" id="GO:0003700">
    <property type="term" value="F:DNA-binding transcription factor activity"/>
    <property type="evidence" value="ECO:0007669"/>
    <property type="project" value="InterPro"/>
</dbReference>
<dbReference type="Pfam" id="PF00249">
    <property type="entry name" value="Myb_DNA-binding"/>
    <property type="match status" value="1"/>
</dbReference>
<dbReference type="Gene3D" id="3.40.50.2300">
    <property type="match status" value="1"/>
</dbReference>
<feature type="region of interest" description="Disordered" evidence="7">
    <location>
        <begin position="354"/>
        <end position="415"/>
    </location>
</feature>
<dbReference type="InterPro" id="IPR044825">
    <property type="entry name" value="GLK1/2-like"/>
</dbReference>
<dbReference type="GO" id="GO:0005634">
    <property type="term" value="C:nucleus"/>
    <property type="evidence" value="ECO:0007669"/>
    <property type="project" value="UniProtKB-SubCell"/>
</dbReference>
<keyword evidence="11" id="KW-1185">Reference proteome</keyword>
<dbReference type="Proteomes" id="UP000054558">
    <property type="component" value="Unassembled WGS sequence"/>
</dbReference>
<evidence type="ECO:0000313" key="10">
    <source>
        <dbReference type="EMBL" id="GAQ86857.1"/>
    </source>
</evidence>
<dbReference type="InterPro" id="IPR006447">
    <property type="entry name" value="Myb_dom_plants"/>
</dbReference>
<dbReference type="PANTHER" id="PTHR31312">
    <property type="entry name" value="TRANSCRIPTION ACTIVATOR GLK1"/>
    <property type="match status" value="1"/>
</dbReference>
<evidence type="ECO:0000259" key="9">
    <source>
        <dbReference type="PROSITE" id="PS51294"/>
    </source>
</evidence>
<evidence type="ECO:0000256" key="2">
    <source>
        <dbReference type="ARBA" id="ARBA00023015"/>
    </source>
</evidence>
<evidence type="ECO:0000256" key="7">
    <source>
        <dbReference type="SAM" id="MobiDB-lite"/>
    </source>
</evidence>
<dbReference type="AlphaFoldDB" id="A0A1Y1IDQ5"/>
<feature type="domain" description="HTH myb-type" evidence="9">
    <location>
        <begin position="407"/>
        <end position="466"/>
    </location>
</feature>
<gene>
    <name evidence="10" type="ORF">KFL_003160100</name>
</gene>
<feature type="region of interest" description="Disordered" evidence="7">
    <location>
        <begin position="168"/>
        <end position="262"/>
    </location>
</feature>
<dbReference type="FunFam" id="1.10.10.60:FF:000007">
    <property type="entry name" value="Two-component response regulator"/>
    <property type="match status" value="1"/>
</dbReference>
<comment type="caution">
    <text evidence="6">Lacks conserved residue(s) required for the propagation of feature annotation.</text>
</comment>